<feature type="transmembrane region" description="Helical" evidence="2">
    <location>
        <begin position="145"/>
        <end position="170"/>
    </location>
</feature>
<dbReference type="AlphaFoldDB" id="A0A4Y7RBL7"/>
<keyword evidence="2" id="KW-0812">Transmembrane</keyword>
<reference evidence="3 4" key="1">
    <citation type="journal article" date="2019" name="Nat. Ecol. Evol.">
        <title>Megaphylogeny resolves global patterns of mushroom evolution.</title>
        <authorList>
            <person name="Varga T."/>
            <person name="Krizsan K."/>
            <person name="Foldi C."/>
            <person name="Dima B."/>
            <person name="Sanchez-Garcia M."/>
            <person name="Sanchez-Ramirez S."/>
            <person name="Szollosi G.J."/>
            <person name="Szarkandi J.G."/>
            <person name="Papp V."/>
            <person name="Albert L."/>
            <person name="Andreopoulos W."/>
            <person name="Angelini C."/>
            <person name="Antonin V."/>
            <person name="Barry K.W."/>
            <person name="Bougher N.L."/>
            <person name="Buchanan P."/>
            <person name="Buyck B."/>
            <person name="Bense V."/>
            <person name="Catcheside P."/>
            <person name="Chovatia M."/>
            <person name="Cooper J."/>
            <person name="Damon W."/>
            <person name="Desjardin D."/>
            <person name="Finy P."/>
            <person name="Geml J."/>
            <person name="Haridas S."/>
            <person name="Hughes K."/>
            <person name="Justo A."/>
            <person name="Karasinski D."/>
            <person name="Kautmanova I."/>
            <person name="Kiss B."/>
            <person name="Kocsube S."/>
            <person name="Kotiranta H."/>
            <person name="LaButti K.M."/>
            <person name="Lechner B.E."/>
            <person name="Liimatainen K."/>
            <person name="Lipzen A."/>
            <person name="Lukacs Z."/>
            <person name="Mihaltcheva S."/>
            <person name="Morgado L.N."/>
            <person name="Niskanen T."/>
            <person name="Noordeloos M.E."/>
            <person name="Ohm R.A."/>
            <person name="Ortiz-Santana B."/>
            <person name="Ovrebo C."/>
            <person name="Racz N."/>
            <person name="Riley R."/>
            <person name="Savchenko A."/>
            <person name="Shiryaev A."/>
            <person name="Soop K."/>
            <person name="Spirin V."/>
            <person name="Szebenyi C."/>
            <person name="Tomsovsky M."/>
            <person name="Tulloss R.E."/>
            <person name="Uehling J."/>
            <person name="Grigoriev I.V."/>
            <person name="Vagvolgyi C."/>
            <person name="Papp T."/>
            <person name="Martin F.M."/>
            <person name="Miettinen O."/>
            <person name="Hibbett D.S."/>
            <person name="Nagy L.G."/>
        </authorList>
    </citation>
    <scope>NUCLEOTIDE SEQUENCE [LARGE SCALE GENOMIC DNA]</scope>
    <source>
        <strain evidence="3 4">FP101781</strain>
    </source>
</reference>
<comment type="caution">
    <text evidence="3">The sequence shown here is derived from an EMBL/GenBank/DDBJ whole genome shotgun (WGS) entry which is preliminary data.</text>
</comment>
<proteinExistence type="predicted"/>
<evidence type="ECO:0000313" key="3">
    <source>
        <dbReference type="EMBL" id="TEB06408.1"/>
    </source>
</evidence>
<feature type="transmembrane region" description="Helical" evidence="2">
    <location>
        <begin position="120"/>
        <end position="138"/>
    </location>
</feature>
<accession>A0A4Y7RBL7</accession>
<dbReference type="EMBL" id="QPFP01000565">
    <property type="protein sequence ID" value="TEB06408.1"/>
    <property type="molecule type" value="Genomic_DNA"/>
</dbReference>
<organism evidence="3 4">
    <name type="scientific">Coprinellus micaceus</name>
    <name type="common">Glistening ink-cap mushroom</name>
    <name type="synonym">Coprinus micaceus</name>
    <dbReference type="NCBI Taxonomy" id="71717"/>
    <lineage>
        <taxon>Eukaryota</taxon>
        <taxon>Fungi</taxon>
        <taxon>Dikarya</taxon>
        <taxon>Basidiomycota</taxon>
        <taxon>Agaricomycotina</taxon>
        <taxon>Agaricomycetes</taxon>
        <taxon>Agaricomycetidae</taxon>
        <taxon>Agaricales</taxon>
        <taxon>Agaricineae</taxon>
        <taxon>Psathyrellaceae</taxon>
        <taxon>Coprinellus</taxon>
    </lineage>
</organism>
<keyword evidence="2" id="KW-1133">Transmembrane helix</keyword>
<evidence type="ECO:0000313" key="4">
    <source>
        <dbReference type="Proteomes" id="UP000298030"/>
    </source>
</evidence>
<dbReference type="Proteomes" id="UP000298030">
    <property type="component" value="Unassembled WGS sequence"/>
</dbReference>
<name>A0A4Y7RBL7_COPMI</name>
<feature type="region of interest" description="Disordered" evidence="1">
    <location>
        <begin position="21"/>
        <end position="62"/>
    </location>
</feature>
<keyword evidence="4" id="KW-1185">Reference proteome</keyword>
<evidence type="ECO:0000256" key="1">
    <source>
        <dbReference type="SAM" id="MobiDB-lite"/>
    </source>
</evidence>
<gene>
    <name evidence="3" type="ORF">FA13DRAFT_1722925</name>
</gene>
<feature type="region of interest" description="Disordered" evidence="1">
    <location>
        <begin position="339"/>
        <end position="374"/>
    </location>
</feature>
<keyword evidence="2" id="KW-0472">Membrane</keyword>
<protein>
    <submittedName>
        <fullName evidence="3">Uncharacterized protein</fullName>
    </submittedName>
</protein>
<feature type="compositionally biased region" description="Polar residues" evidence="1">
    <location>
        <begin position="339"/>
        <end position="355"/>
    </location>
</feature>
<evidence type="ECO:0000256" key="2">
    <source>
        <dbReference type="SAM" id="Phobius"/>
    </source>
</evidence>
<sequence length="400" mass="44500">MYNGVIVSLIASKRERDETTSFVRGRPGSIWTPRTTSVEGSDDDWENSQHTTSAGSKRSALPLPHLPQTAIQTAMELENSWLTTAEVGALVNLLCEKQAHVDSYLALEKNEDVRHSISSAIIPIAFVLPHVVGIVEYIEFKCLHLLTLTVWVCIIVLVAGRVVVNVVWVVGKDELCSAHMAGGTWACMLIENCGGRNAKDPFDHVSCGHMTKVVQFLRIFWPMINCQPVNFPKRIRPVGRARSPSLGGTRGARARTLSCPGPIQDGVLRDLNRLRSWKKKGRFIAKNSFSSMVRVSGKDGSSGSGVLEHKSLRSLFSGELEHRSSRPLMWVLLARCKTRTQQQPTTHNNKHSNSLGGYGDYTRTQQQDASVKGERRRPLLQLQAYQHFNTTLDLVLVQID</sequence>